<comment type="caution">
    <text evidence="6">The sequence shown here is derived from an EMBL/GenBank/DDBJ whole genome shotgun (WGS) entry which is preliminary data.</text>
</comment>
<dbReference type="PANTHER" id="PTHR43133:SF46">
    <property type="entry name" value="RNA POLYMERASE SIGMA-70 FACTOR ECF SUBFAMILY"/>
    <property type="match status" value="1"/>
</dbReference>
<dbReference type="SUPFAM" id="SSF88659">
    <property type="entry name" value="Sigma3 and sigma4 domains of RNA polymerase sigma factors"/>
    <property type="match status" value="1"/>
</dbReference>
<dbReference type="InterPro" id="IPR000792">
    <property type="entry name" value="Tscrpt_reg_LuxR_C"/>
</dbReference>
<accession>A0ABS1HKK5</accession>
<dbReference type="NCBIfam" id="TIGR02937">
    <property type="entry name" value="sigma70-ECF"/>
    <property type="match status" value="1"/>
</dbReference>
<dbReference type="Pfam" id="PF08281">
    <property type="entry name" value="Sigma70_r4_2"/>
    <property type="match status" value="1"/>
</dbReference>
<dbReference type="Gene3D" id="1.10.1740.10">
    <property type="match status" value="1"/>
</dbReference>
<dbReference type="RefSeq" id="WP_200465436.1">
    <property type="nucleotide sequence ID" value="NZ_JAENRR010000029.1"/>
</dbReference>
<keyword evidence="3" id="KW-0731">Sigma factor</keyword>
<dbReference type="EMBL" id="JAENRR010000029">
    <property type="protein sequence ID" value="MBK3518207.1"/>
    <property type="molecule type" value="Genomic_DNA"/>
</dbReference>
<evidence type="ECO:0000256" key="2">
    <source>
        <dbReference type="ARBA" id="ARBA00023015"/>
    </source>
</evidence>
<dbReference type="SUPFAM" id="SSF88946">
    <property type="entry name" value="Sigma2 domain of RNA polymerase sigma factors"/>
    <property type="match status" value="1"/>
</dbReference>
<dbReference type="InterPro" id="IPR007627">
    <property type="entry name" value="RNA_pol_sigma70_r2"/>
</dbReference>
<evidence type="ECO:0000259" key="5">
    <source>
        <dbReference type="SMART" id="SM00421"/>
    </source>
</evidence>
<sequence length="187" mass="22152">MTKDNEAHIINELQQGDKNAFKSFYLKYYKLFRSFADNFDLSSDILDDVVQESFIKYWERCEQFASIEMIKGYLYSTIRNQCINHLKHKQVRVKHVDAQLKEMTSHEFFYDKIVKEEVHAELYEQIETLGTKAKQVLYLSLKGLKNEEIASQLEIGTETVKTHKKRAYKILRSKLKNIRLIISFLSV</sequence>
<dbReference type="Proteomes" id="UP000605676">
    <property type="component" value="Unassembled WGS sequence"/>
</dbReference>
<dbReference type="SMART" id="SM00421">
    <property type="entry name" value="HTH_LUXR"/>
    <property type="match status" value="1"/>
</dbReference>
<evidence type="ECO:0000313" key="6">
    <source>
        <dbReference type="EMBL" id="MBK3518207.1"/>
    </source>
</evidence>
<dbReference type="InterPro" id="IPR013325">
    <property type="entry name" value="RNA_pol_sigma_r2"/>
</dbReference>
<dbReference type="PRINTS" id="PR00038">
    <property type="entry name" value="HTHLUXR"/>
</dbReference>
<name>A0ABS1HKK5_9BACT</name>
<reference evidence="6 7" key="1">
    <citation type="submission" date="2021-01" db="EMBL/GenBank/DDBJ databases">
        <title>Carboxyliciviraga sp.nov., isolated from coastal sediments.</title>
        <authorList>
            <person name="Lu D."/>
            <person name="Zhang T."/>
        </authorList>
    </citation>
    <scope>NUCLEOTIDE SEQUENCE [LARGE SCALE GENOMIC DNA]</scope>
    <source>
        <strain evidence="6 7">N1Y132</strain>
    </source>
</reference>
<keyword evidence="4" id="KW-0804">Transcription</keyword>
<dbReference type="Gene3D" id="1.10.10.10">
    <property type="entry name" value="Winged helix-like DNA-binding domain superfamily/Winged helix DNA-binding domain"/>
    <property type="match status" value="1"/>
</dbReference>
<dbReference type="InterPro" id="IPR039425">
    <property type="entry name" value="RNA_pol_sigma-70-like"/>
</dbReference>
<comment type="similarity">
    <text evidence="1">Belongs to the sigma-70 factor family. ECF subfamily.</text>
</comment>
<proteinExistence type="inferred from homology"/>
<gene>
    <name evidence="6" type="ORF">JIV24_12750</name>
</gene>
<feature type="domain" description="HTH luxR-type" evidence="5">
    <location>
        <begin position="126"/>
        <end position="185"/>
    </location>
</feature>
<dbReference type="Pfam" id="PF04542">
    <property type="entry name" value="Sigma70_r2"/>
    <property type="match status" value="1"/>
</dbReference>
<evidence type="ECO:0000256" key="1">
    <source>
        <dbReference type="ARBA" id="ARBA00010641"/>
    </source>
</evidence>
<protein>
    <submittedName>
        <fullName evidence="6">Sigma-70 family RNA polymerase sigma factor</fullName>
    </submittedName>
</protein>
<dbReference type="InterPro" id="IPR013324">
    <property type="entry name" value="RNA_pol_sigma_r3/r4-like"/>
</dbReference>
<keyword evidence="2" id="KW-0805">Transcription regulation</keyword>
<evidence type="ECO:0000313" key="7">
    <source>
        <dbReference type="Proteomes" id="UP000605676"/>
    </source>
</evidence>
<evidence type="ECO:0000256" key="3">
    <source>
        <dbReference type="ARBA" id="ARBA00023082"/>
    </source>
</evidence>
<evidence type="ECO:0000256" key="4">
    <source>
        <dbReference type="ARBA" id="ARBA00023163"/>
    </source>
</evidence>
<dbReference type="InterPro" id="IPR014284">
    <property type="entry name" value="RNA_pol_sigma-70_dom"/>
</dbReference>
<dbReference type="InterPro" id="IPR013249">
    <property type="entry name" value="RNA_pol_sigma70_r4_t2"/>
</dbReference>
<organism evidence="6 7">
    <name type="scientific">Carboxylicivirga marina</name>
    <dbReference type="NCBI Taxonomy" id="2800988"/>
    <lineage>
        <taxon>Bacteria</taxon>
        <taxon>Pseudomonadati</taxon>
        <taxon>Bacteroidota</taxon>
        <taxon>Bacteroidia</taxon>
        <taxon>Marinilabiliales</taxon>
        <taxon>Marinilabiliaceae</taxon>
        <taxon>Carboxylicivirga</taxon>
    </lineage>
</organism>
<dbReference type="PANTHER" id="PTHR43133">
    <property type="entry name" value="RNA POLYMERASE ECF-TYPE SIGMA FACTO"/>
    <property type="match status" value="1"/>
</dbReference>
<dbReference type="InterPro" id="IPR036388">
    <property type="entry name" value="WH-like_DNA-bd_sf"/>
</dbReference>
<keyword evidence="7" id="KW-1185">Reference proteome</keyword>